<reference evidence="1" key="1">
    <citation type="submission" date="2022-04" db="EMBL/GenBank/DDBJ databases">
        <title>Jade perch genome.</title>
        <authorList>
            <person name="Chao B."/>
        </authorList>
    </citation>
    <scope>NUCLEOTIDE SEQUENCE</scope>
    <source>
        <strain evidence="1">CB-2022</strain>
    </source>
</reference>
<accession>A0ACB8WEZ7</accession>
<proteinExistence type="predicted"/>
<feature type="non-terminal residue" evidence="1">
    <location>
        <position position="1"/>
    </location>
</feature>
<name>A0ACB8WEZ7_9TELE</name>
<evidence type="ECO:0000313" key="2">
    <source>
        <dbReference type="Proteomes" id="UP000831701"/>
    </source>
</evidence>
<organism evidence="1 2">
    <name type="scientific">Scortum barcoo</name>
    <name type="common">barcoo grunter</name>
    <dbReference type="NCBI Taxonomy" id="214431"/>
    <lineage>
        <taxon>Eukaryota</taxon>
        <taxon>Metazoa</taxon>
        <taxon>Chordata</taxon>
        <taxon>Craniata</taxon>
        <taxon>Vertebrata</taxon>
        <taxon>Euteleostomi</taxon>
        <taxon>Actinopterygii</taxon>
        <taxon>Neopterygii</taxon>
        <taxon>Teleostei</taxon>
        <taxon>Neoteleostei</taxon>
        <taxon>Acanthomorphata</taxon>
        <taxon>Eupercaria</taxon>
        <taxon>Centrarchiformes</taxon>
        <taxon>Terapontoidei</taxon>
        <taxon>Terapontidae</taxon>
        <taxon>Scortum</taxon>
    </lineage>
</organism>
<keyword evidence="2" id="KW-1185">Reference proteome</keyword>
<sequence>AHCSPTRPLLSSLHRPRGTLEAVDSAVTSAAQQKVKLLAPDYTLVPNGRESVRRAGPAQIRAYRVCSKPLGVFIAAQGEERECAFTDQQQQWEVERVAGGEGRVSPENTTIRCAKGSHCFGLWEKSPPGEVRLVKQGCWTHLGDHQGCHDDRCVVTNFPPQIQNGTYHFCCCGSDMCNVNFTEDFSPPSPTTAQPYTHTLRYEETVIITLATVSVLAVLAVAAFFGYRMMHGDGKQGLHNLNMMEAAGSESSLDLDNLKLLELIGRGRYGAVYCGSLDERPVAVKVFTAANRQNFLNECSIYRLPLLEHDNIARFVAADERTGPEGRTEYLLVMDYYPHGSLNRYLSVQTNDWVSSCRLAHSLRHPHGLAAYLHTELFKGDLYKPAVSHRDLNSRNVLVKADGTCVIIDFGLSMKLTGNRPARHGEEENAAISEVGTIRYMAPEVLEGAVNLRDCESALKQVDMYALGLIYWETFMRCTDLFPGESVPEYQMAFQAEAGNHPTFEDMQVLVSREKQRPKFPEAWKENSLAVRSLKETMEDCWDQDAEARLTAQCAEERLAELLLIWDRSKSVSPTLNPMSTTLHNERNRMTPKSGPYTDHPSTYIEEHEGMAKNAQADTTSSVSGRAGAGTGERNRNSINQERQQQANARLPSPEGSSTSMGMRGSPSASTTTTTIISESEGPAGVATVPVCLHLTQEDLETTKLDPKEVDKNLKESSDENLMEHSQKQFCSPDPLSPGSSSLLYPLIKMASEASGTSDPAAPMPTTIFPLPKQQNLPKRPSSLPLRTKPTKKESSSSLRFKFGRSGKSNLRQVEGTKMNIGAVTGTNTAAEAHRGPSTNNTPALRDTHVNGSVNGAINGHASSGISSMATGGATGFGGSSITQNGSAALRSDDSRLSLGVITASPDEHEPLLSREQEQPDSRDAASSVAALRSARPNTNNNNSNTGHGQGDGESGGESDAGEEEGSGEGGSSATTGPPGESSGSGSGTADQQGSSAPVTMRGEALLRQPRARRPERPNSLDLSFTTQDLASLGDGLVQPDGALGTGEKIKKRVKTPYSLKKWRPSTWVISTDSRGPEVNNNGSARQAHSQNRPKSSSAIYLRGGSLASEPSDTHAGVRLFIPSRFTLVPLPVKQERAIKNQNLLMRADARGGQQTRSKHAAAALNQVCIGGLNLPHLSAALLHVLRRPPPSLILSAALLILLSVPRHRVQLWPSQGALAGSHLTGPWPQDDSQHQHLPYMRDKATQTPRAWADERRRGSHKRSASCGSTDQLKEIAKLRQQLQRSKRSSRHRRDKDRKSPFNGSHTIIQSQSPMPKTILIPIPISKSSAPRFRNSVEGLNQEIERITIQDTPEKEETIVPQDVPDGHRAPPPVPPQRSSSTRSIDTQTPSGGGLSGNHSNCSSRPDSISPSYLTVLNDMGGGSPYEDKASPVCLSPELGPCSPLPKYAASPRPNNSYMFKREPPEGCEKVKVFEESMPKPLQEIPPFLCPDRNKVNFIPNSGSAFCLVSILKPLLPAPDLNFRPGVGLRSLSPSLVPLSTQPCLLEEPESF</sequence>
<dbReference type="EMBL" id="CM041541">
    <property type="protein sequence ID" value="KAI3366028.1"/>
    <property type="molecule type" value="Genomic_DNA"/>
</dbReference>
<evidence type="ECO:0000313" key="1">
    <source>
        <dbReference type="EMBL" id="KAI3366028.1"/>
    </source>
</evidence>
<protein>
    <submittedName>
        <fullName evidence="1">Uncharacterized protein</fullName>
    </submittedName>
</protein>
<gene>
    <name evidence="1" type="ORF">L3Q82_009856</name>
</gene>
<comment type="caution">
    <text evidence="1">The sequence shown here is derived from an EMBL/GenBank/DDBJ whole genome shotgun (WGS) entry which is preliminary data.</text>
</comment>
<dbReference type="Proteomes" id="UP000831701">
    <property type="component" value="Chromosome 11"/>
</dbReference>